<feature type="domain" description="Pyrrolo-quinoline quinone repeat" evidence="1">
    <location>
        <begin position="128"/>
        <end position="274"/>
    </location>
</feature>
<dbReference type="Proteomes" id="UP001163046">
    <property type="component" value="Unassembled WGS sequence"/>
</dbReference>
<dbReference type="EMBL" id="MU825398">
    <property type="protein sequence ID" value="KAJ7393542.1"/>
    <property type="molecule type" value="Genomic_DNA"/>
</dbReference>
<dbReference type="PANTHER" id="PTHR44394">
    <property type="entry name" value="BETA-ALANINE-ACTIVATING ENZYME"/>
    <property type="match status" value="1"/>
</dbReference>
<dbReference type="Gene3D" id="2.130.10.10">
    <property type="entry name" value="YVTN repeat-like/Quinoprotein amine dehydrogenase"/>
    <property type="match status" value="1"/>
</dbReference>
<dbReference type="AlphaFoldDB" id="A0A9X0A512"/>
<comment type="caution">
    <text evidence="2">The sequence shown here is derived from an EMBL/GenBank/DDBJ whole genome shotgun (WGS) entry which is preliminary data.</text>
</comment>
<dbReference type="OrthoDB" id="416253at2759"/>
<sequence length="303" mass="32279">MVYFGSNDGTVYALRAANGSVVWTLKTEGAVVASPTVSVNGTVYVGSQDKLVYALEGKTGSILWKTDLHCPIWGSVAVDNQRGLLFVGCTSDKSNASDSQDTPHIFALSDKLGEIVWTFDDAGSVYDHHIYALDRETGKLYWSCDTGSEVESSPVISRSDGTLYVGLIKDQLIAVNTVSGPLAGKIKWTVNTGGEVVSTPVITEDGRIFVGSGDGRILALNQTDGSHLWSPATRDYIVASVAVSRDNVVYAASSDQFVYALHGDDGSVIWKFETGAAVVATPTLFPSTPCRSDKTGTDYSILT</sequence>
<evidence type="ECO:0000313" key="3">
    <source>
        <dbReference type="Proteomes" id="UP001163046"/>
    </source>
</evidence>
<gene>
    <name evidence="2" type="ORF">OS493_006526</name>
</gene>
<keyword evidence="3" id="KW-1185">Reference proteome</keyword>
<dbReference type="InterPro" id="IPR002372">
    <property type="entry name" value="PQQ_rpt_dom"/>
</dbReference>
<dbReference type="Gene3D" id="2.40.128.630">
    <property type="match status" value="2"/>
</dbReference>
<protein>
    <recommendedName>
        <fullName evidence="1">Pyrrolo-quinoline quinone repeat domain-containing protein</fullName>
    </recommendedName>
</protein>
<dbReference type="InterPro" id="IPR015943">
    <property type="entry name" value="WD40/YVTN_repeat-like_dom_sf"/>
</dbReference>
<dbReference type="InterPro" id="IPR052091">
    <property type="entry name" value="Beta-ala_Activ/Resist"/>
</dbReference>
<dbReference type="Gene3D" id="2.40.10.480">
    <property type="match status" value="1"/>
</dbReference>
<evidence type="ECO:0000313" key="2">
    <source>
        <dbReference type="EMBL" id="KAJ7393542.1"/>
    </source>
</evidence>
<organism evidence="2 3">
    <name type="scientific">Desmophyllum pertusum</name>
    <dbReference type="NCBI Taxonomy" id="174260"/>
    <lineage>
        <taxon>Eukaryota</taxon>
        <taxon>Metazoa</taxon>
        <taxon>Cnidaria</taxon>
        <taxon>Anthozoa</taxon>
        <taxon>Hexacorallia</taxon>
        <taxon>Scleractinia</taxon>
        <taxon>Caryophylliina</taxon>
        <taxon>Caryophylliidae</taxon>
        <taxon>Desmophyllum</taxon>
    </lineage>
</organism>
<feature type="domain" description="Pyrrolo-quinoline quinone repeat" evidence="1">
    <location>
        <begin position="8"/>
        <end position="123"/>
    </location>
</feature>
<proteinExistence type="predicted"/>
<dbReference type="GO" id="GO:0043041">
    <property type="term" value="P:amino acid activation for nonribosomal peptide biosynthetic process"/>
    <property type="evidence" value="ECO:0007669"/>
    <property type="project" value="TreeGrafter"/>
</dbReference>
<evidence type="ECO:0000259" key="1">
    <source>
        <dbReference type="Pfam" id="PF13360"/>
    </source>
</evidence>
<name>A0A9X0A512_9CNID</name>
<dbReference type="InterPro" id="IPR011047">
    <property type="entry name" value="Quinoprotein_ADH-like_sf"/>
</dbReference>
<dbReference type="PANTHER" id="PTHR44394:SF1">
    <property type="entry name" value="BETA-ALANINE-ACTIVATING ENZYME"/>
    <property type="match status" value="1"/>
</dbReference>
<dbReference type="SUPFAM" id="SSF50998">
    <property type="entry name" value="Quinoprotein alcohol dehydrogenase-like"/>
    <property type="match status" value="1"/>
</dbReference>
<dbReference type="Pfam" id="PF13360">
    <property type="entry name" value="PQQ_2"/>
    <property type="match status" value="2"/>
</dbReference>
<reference evidence="2" key="1">
    <citation type="submission" date="2023-01" db="EMBL/GenBank/DDBJ databases">
        <title>Genome assembly of the deep-sea coral Lophelia pertusa.</title>
        <authorList>
            <person name="Herrera S."/>
            <person name="Cordes E."/>
        </authorList>
    </citation>
    <scope>NUCLEOTIDE SEQUENCE</scope>
    <source>
        <strain evidence="2">USNM1676648</strain>
        <tissue evidence="2">Polyp</tissue>
    </source>
</reference>
<dbReference type="InterPro" id="IPR018391">
    <property type="entry name" value="PQQ_b-propeller_rpt"/>
</dbReference>
<accession>A0A9X0A512</accession>
<dbReference type="SMART" id="SM00564">
    <property type="entry name" value="PQQ"/>
    <property type="match status" value="7"/>
</dbReference>